<evidence type="ECO:0000313" key="2">
    <source>
        <dbReference type="Proteomes" id="UP001596435"/>
    </source>
</evidence>
<reference evidence="2" key="1">
    <citation type="journal article" date="2019" name="Int. J. Syst. Evol. Microbiol.">
        <title>The Global Catalogue of Microorganisms (GCM) 10K type strain sequencing project: providing services to taxonomists for standard genome sequencing and annotation.</title>
        <authorList>
            <consortium name="The Broad Institute Genomics Platform"/>
            <consortium name="The Broad Institute Genome Sequencing Center for Infectious Disease"/>
            <person name="Wu L."/>
            <person name="Ma J."/>
        </authorList>
    </citation>
    <scope>NUCLEOTIDE SEQUENCE [LARGE SCALE GENOMIC DNA]</scope>
    <source>
        <strain evidence="2">CGMCC 1.12859</strain>
    </source>
</reference>
<name>A0ABW2G185_9ACTN</name>
<dbReference type="Proteomes" id="UP001596435">
    <property type="component" value="Unassembled WGS sequence"/>
</dbReference>
<organism evidence="1 2">
    <name type="scientific">Kitasatospora paranensis</name>
    <dbReference type="NCBI Taxonomy" id="258053"/>
    <lineage>
        <taxon>Bacteria</taxon>
        <taxon>Bacillati</taxon>
        <taxon>Actinomycetota</taxon>
        <taxon>Actinomycetes</taxon>
        <taxon>Kitasatosporales</taxon>
        <taxon>Streptomycetaceae</taxon>
        <taxon>Kitasatospora</taxon>
    </lineage>
</organism>
<comment type="caution">
    <text evidence="1">The sequence shown here is derived from an EMBL/GenBank/DDBJ whole genome shotgun (WGS) entry which is preliminary data.</text>
</comment>
<evidence type="ECO:0000313" key="1">
    <source>
        <dbReference type="EMBL" id="MFC7183274.1"/>
    </source>
</evidence>
<keyword evidence="2" id="KW-1185">Reference proteome</keyword>
<dbReference type="RefSeq" id="WP_345705508.1">
    <property type="nucleotide sequence ID" value="NZ_BAABKV010000001.1"/>
</dbReference>
<sequence>MLNRDRDIVTPFLDPGEQLRAAAPVTLAPGIPHPPAELLTARTPGALEQRLDRPFRLLRRAYGVVDPVGAAVGAVEDRVIDAVPDAVWHGEGMAGGWPSDAGRFVARMHDEGAHGTGTLAVTDRRVLVTVDRSRLWQLLGEQHALHWQLPRHAVALHRNPTGVLQRGRVDLRFADRSWAAVTTPLPAAADELARAAA</sequence>
<accession>A0ABW2G185</accession>
<proteinExistence type="predicted"/>
<dbReference type="EMBL" id="JBHTAJ010000064">
    <property type="protein sequence ID" value="MFC7183274.1"/>
    <property type="molecule type" value="Genomic_DNA"/>
</dbReference>
<gene>
    <name evidence="1" type="ORF">ACFQMG_27380</name>
</gene>
<protein>
    <submittedName>
        <fullName evidence="1">Uncharacterized protein</fullName>
    </submittedName>
</protein>